<feature type="compositionally biased region" description="Acidic residues" evidence="1">
    <location>
        <begin position="95"/>
        <end position="114"/>
    </location>
</feature>
<keyword evidence="3" id="KW-1185">Reference proteome</keyword>
<evidence type="ECO:0000313" key="3">
    <source>
        <dbReference type="Proteomes" id="UP001303647"/>
    </source>
</evidence>
<reference evidence="2" key="2">
    <citation type="submission" date="2023-05" db="EMBL/GenBank/DDBJ databases">
        <authorList>
            <consortium name="Lawrence Berkeley National Laboratory"/>
            <person name="Steindorff A."/>
            <person name="Hensen N."/>
            <person name="Bonometti L."/>
            <person name="Westerberg I."/>
            <person name="Brannstrom I.O."/>
            <person name="Guillou S."/>
            <person name="Cros-Aarteil S."/>
            <person name="Calhoun S."/>
            <person name="Haridas S."/>
            <person name="Kuo A."/>
            <person name="Mondo S."/>
            <person name="Pangilinan J."/>
            <person name="Riley R."/>
            <person name="Labutti K."/>
            <person name="Andreopoulos B."/>
            <person name="Lipzen A."/>
            <person name="Chen C."/>
            <person name="Yanf M."/>
            <person name="Daum C."/>
            <person name="Ng V."/>
            <person name="Clum A."/>
            <person name="Ohm R."/>
            <person name="Martin F."/>
            <person name="Silar P."/>
            <person name="Natvig D."/>
            <person name="Lalanne C."/>
            <person name="Gautier V."/>
            <person name="Ament-Velasquez S.L."/>
            <person name="Kruys A."/>
            <person name="Hutchinson M.I."/>
            <person name="Powell A.J."/>
            <person name="Barry K."/>
            <person name="Miller A.N."/>
            <person name="Grigoriev I.V."/>
            <person name="Debuchy R."/>
            <person name="Gladieux P."/>
            <person name="Thoren M.H."/>
            <person name="Johannesson H."/>
        </authorList>
    </citation>
    <scope>NUCLEOTIDE SEQUENCE</scope>
    <source>
        <strain evidence="2">CBS 359.72</strain>
    </source>
</reference>
<evidence type="ECO:0000256" key="1">
    <source>
        <dbReference type="SAM" id="MobiDB-lite"/>
    </source>
</evidence>
<organism evidence="2 3">
    <name type="scientific">Corynascus novoguineensis</name>
    <dbReference type="NCBI Taxonomy" id="1126955"/>
    <lineage>
        <taxon>Eukaryota</taxon>
        <taxon>Fungi</taxon>
        <taxon>Dikarya</taxon>
        <taxon>Ascomycota</taxon>
        <taxon>Pezizomycotina</taxon>
        <taxon>Sordariomycetes</taxon>
        <taxon>Sordariomycetidae</taxon>
        <taxon>Sordariales</taxon>
        <taxon>Chaetomiaceae</taxon>
        <taxon>Corynascus</taxon>
    </lineage>
</organism>
<comment type="caution">
    <text evidence="2">The sequence shown here is derived from an EMBL/GenBank/DDBJ whole genome shotgun (WGS) entry which is preliminary data.</text>
</comment>
<accession>A0AAN7CT91</accession>
<protein>
    <submittedName>
        <fullName evidence="2">Uncharacterized protein</fullName>
    </submittedName>
</protein>
<dbReference type="EMBL" id="MU857674">
    <property type="protein sequence ID" value="KAK4246443.1"/>
    <property type="molecule type" value="Genomic_DNA"/>
</dbReference>
<sequence>MRANLGLRAVAGEGSDEDLRGQKADRASAVAGEDEQLSYTKEVKPMPTREGLLKPQGPEPASAEDAVGLDEVDEVDEVDEQGDDDVIEPKRGDDYDVENYAEFEDDDDDMENPDPGERLV</sequence>
<dbReference type="Proteomes" id="UP001303647">
    <property type="component" value="Unassembled WGS sequence"/>
</dbReference>
<reference evidence="2" key="1">
    <citation type="journal article" date="2023" name="Mol. Phylogenet. Evol.">
        <title>Genome-scale phylogeny and comparative genomics of the fungal order Sordariales.</title>
        <authorList>
            <person name="Hensen N."/>
            <person name="Bonometti L."/>
            <person name="Westerberg I."/>
            <person name="Brannstrom I.O."/>
            <person name="Guillou S."/>
            <person name="Cros-Aarteil S."/>
            <person name="Calhoun S."/>
            <person name="Haridas S."/>
            <person name="Kuo A."/>
            <person name="Mondo S."/>
            <person name="Pangilinan J."/>
            <person name="Riley R."/>
            <person name="LaButti K."/>
            <person name="Andreopoulos B."/>
            <person name="Lipzen A."/>
            <person name="Chen C."/>
            <person name="Yan M."/>
            <person name="Daum C."/>
            <person name="Ng V."/>
            <person name="Clum A."/>
            <person name="Steindorff A."/>
            <person name="Ohm R.A."/>
            <person name="Martin F."/>
            <person name="Silar P."/>
            <person name="Natvig D.O."/>
            <person name="Lalanne C."/>
            <person name="Gautier V."/>
            <person name="Ament-Velasquez S.L."/>
            <person name="Kruys A."/>
            <person name="Hutchinson M.I."/>
            <person name="Powell A.J."/>
            <person name="Barry K."/>
            <person name="Miller A.N."/>
            <person name="Grigoriev I.V."/>
            <person name="Debuchy R."/>
            <person name="Gladieux P."/>
            <person name="Hiltunen Thoren M."/>
            <person name="Johannesson H."/>
        </authorList>
    </citation>
    <scope>NUCLEOTIDE SEQUENCE</scope>
    <source>
        <strain evidence="2">CBS 359.72</strain>
    </source>
</reference>
<feature type="region of interest" description="Disordered" evidence="1">
    <location>
        <begin position="1"/>
        <end position="120"/>
    </location>
</feature>
<feature type="compositionally biased region" description="Acidic residues" evidence="1">
    <location>
        <begin position="67"/>
        <end position="86"/>
    </location>
</feature>
<proteinExistence type="predicted"/>
<feature type="compositionally biased region" description="Basic and acidic residues" evidence="1">
    <location>
        <begin position="17"/>
        <end position="26"/>
    </location>
</feature>
<gene>
    <name evidence="2" type="ORF">C7999DRAFT_15449</name>
</gene>
<name>A0AAN7CT91_9PEZI</name>
<evidence type="ECO:0000313" key="2">
    <source>
        <dbReference type="EMBL" id="KAK4246443.1"/>
    </source>
</evidence>
<dbReference type="AlphaFoldDB" id="A0AAN7CT91"/>